<evidence type="ECO:0000256" key="19">
    <source>
        <dbReference type="PIRSR" id="PIRSR001500-2"/>
    </source>
</evidence>
<comment type="catalytic activity">
    <reaction evidence="1">
        <text>chorismate = prephenate</text>
        <dbReference type="Rhea" id="RHEA:13897"/>
        <dbReference type="ChEBI" id="CHEBI:29748"/>
        <dbReference type="ChEBI" id="CHEBI:29934"/>
        <dbReference type="EC" id="5.4.99.5"/>
    </reaction>
</comment>
<accession>A0A2S8F5P2</accession>
<keyword evidence="10" id="KW-0028">Amino-acid biosynthesis</keyword>
<dbReference type="UniPathway" id="UPA00120">
    <property type="reaction ID" value="UER00203"/>
</dbReference>
<evidence type="ECO:0000313" key="22">
    <source>
        <dbReference type="EMBL" id="PQO27482.1"/>
    </source>
</evidence>
<dbReference type="NCBIfam" id="NF008865">
    <property type="entry name" value="PRK11898.1"/>
    <property type="match status" value="1"/>
</dbReference>
<evidence type="ECO:0000256" key="13">
    <source>
        <dbReference type="ARBA" id="ARBA00023235"/>
    </source>
</evidence>
<gene>
    <name evidence="22" type="ORF">C5Y96_18270</name>
</gene>
<dbReference type="InterPro" id="IPR036979">
    <property type="entry name" value="CM_dom_sf"/>
</dbReference>
<dbReference type="CDD" id="cd04905">
    <property type="entry name" value="ACT_CM-PDT"/>
    <property type="match status" value="1"/>
</dbReference>
<keyword evidence="12" id="KW-0584">Phenylalanine biosynthesis</keyword>
<dbReference type="InterPro" id="IPR008242">
    <property type="entry name" value="Chor_mutase/pphenate_deHydtase"/>
</dbReference>
<dbReference type="GO" id="GO:0009094">
    <property type="term" value="P:L-phenylalanine biosynthetic process"/>
    <property type="evidence" value="ECO:0007669"/>
    <property type="project" value="UniProtKB-UniPathway"/>
</dbReference>
<evidence type="ECO:0000256" key="4">
    <source>
        <dbReference type="ARBA" id="ARBA00004741"/>
    </source>
</evidence>
<evidence type="ECO:0000256" key="17">
    <source>
        <dbReference type="ARBA" id="ARBA00031520"/>
    </source>
</evidence>
<dbReference type="InterPro" id="IPR045865">
    <property type="entry name" value="ACT-like_dom_sf"/>
</dbReference>
<evidence type="ECO:0000256" key="5">
    <source>
        <dbReference type="ARBA" id="ARBA00004817"/>
    </source>
</evidence>
<dbReference type="GO" id="GO:0004664">
    <property type="term" value="F:prephenate dehydratase activity"/>
    <property type="evidence" value="ECO:0007669"/>
    <property type="project" value="UniProtKB-EC"/>
</dbReference>
<evidence type="ECO:0000313" key="23">
    <source>
        <dbReference type="Proteomes" id="UP000240009"/>
    </source>
</evidence>
<protein>
    <recommendedName>
        <fullName evidence="8">Bifunctional chorismate mutase/prephenate dehydratase</fullName>
        <ecNumber evidence="7">4.2.1.51</ecNumber>
        <ecNumber evidence="6">5.4.99.5</ecNumber>
    </recommendedName>
    <alternativeName>
        <fullName evidence="17">Chorismate mutase-prephenate dehydratase</fullName>
    </alternativeName>
    <alternativeName>
        <fullName evidence="16">p-protein</fullName>
    </alternativeName>
</protein>
<dbReference type="PIRSF" id="PIRSF001500">
    <property type="entry name" value="Chor_mut_pdt_Ppr"/>
    <property type="match status" value="1"/>
</dbReference>
<dbReference type="EMBL" id="PUIA01000057">
    <property type="protein sequence ID" value="PQO27482.1"/>
    <property type="molecule type" value="Genomic_DNA"/>
</dbReference>
<evidence type="ECO:0000259" key="20">
    <source>
        <dbReference type="PROSITE" id="PS51171"/>
    </source>
</evidence>
<keyword evidence="9" id="KW-0963">Cytoplasm</keyword>
<dbReference type="RefSeq" id="WP_105356273.1">
    <property type="nucleotide sequence ID" value="NZ_PUIA01000057.1"/>
</dbReference>
<dbReference type="Pfam" id="PF00800">
    <property type="entry name" value="PDT"/>
    <property type="match status" value="1"/>
</dbReference>
<dbReference type="SUPFAM" id="SSF53850">
    <property type="entry name" value="Periplasmic binding protein-like II"/>
    <property type="match status" value="1"/>
</dbReference>
<name>A0A2S8F5P2_9BACT</name>
<evidence type="ECO:0000256" key="3">
    <source>
        <dbReference type="ARBA" id="ARBA00004496"/>
    </source>
</evidence>
<dbReference type="PANTHER" id="PTHR21022">
    <property type="entry name" value="PREPHENATE DEHYDRATASE P PROTEIN"/>
    <property type="match status" value="1"/>
</dbReference>
<reference evidence="22 23" key="1">
    <citation type="submission" date="2018-02" db="EMBL/GenBank/DDBJ databases">
        <title>Comparative genomes isolates from brazilian mangrove.</title>
        <authorList>
            <person name="Araujo J.E."/>
            <person name="Taketani R.G."/>
            <person name="Silva M.C.P."/>
            <person name="Loureco M.V."/>
            <person name="Andreote F.D."/>
        </authorList>
    </citation>
    <scope>NUCLEOTIDE SEQUENCE [LARGE SCALE GENOMIC DNA]</scope>
    <source>
        <strain evidence="22 23">HEX-2 MGV</strain>
    </source>
</reference>
<dbReference type="GO" id="GO:0046417">
    <property type="term" value="P:chorismate metabolic process"/>
    <property type="evidence" value="ECO:0007669"/>
    <property type="project" value="InterPro"/>
</dbReference>
<dbReference type="CDD" id="cd13630">
    <property type="entry name" value="PBP2_PDT_1"/>
    <property type="match status" value="1"/>
</dbReference>
<evidence type="ECO:0000256" key="6">
    <source>
        <dbReference type="ARBA" id="ARBA00012404"/>
    </source>
</evidence>
<comment type="subcellular location">
    <subcellularLocation>
        <location evidence="3">Cytoplasm</location>
    </subcellularLocation>
</comment>
<comment type="function">
    <text evidence="2">Catalyzes the Claisen rearrangement of chorismate to prephenate and the decarboxylation/dehydration of prephenate to phenylpyruvate.</text>
</comment>
<dbReference type="GO" id="GO:0005737">
    <property type="term" value="C:cytoplasm"/>
    <property type="evidence" value="ECO:0007669"/>
    <property type="project" value="UniProtKB-SubCell"/>
</dbReference>
<dbReference type="PANTHER" id="PTHR21022:SF19">
    <property type="entry name" value="PREPHENATE DEHYDRATASE-RELATED"/>
    <property type="match status" value="1"/>
</dbReference>
<comment type="pathway">
    <text evidence="5">Metabolic intermediate biosynthesis; prephenate biosynthesis; prephenate from chorismate: step 1/1.</text>
</comment>
<evidence type="ECO:0000256" key="8">
    <source>
        <dbReference type="ARBA" id="ARBA00014401"/>
    </source>
</evidence>
<dbReference type="Gene3D" id="3.30.70.260">
    <property type="match status" value="1"/>
</dbReference>
<dbReference type="Gene3D" id="3.40.190.10">
    <property type="entry name" value="Periplasmic binding protein-like II"/>
    <property type="match status" value="2"/>
</dbReference>
<keyword evidence="13" id="KW-0413">Isomerase</keyword>
<evidence type="ECO:0000256" key="12">
    <source>
        <dbReference type="ARBA" id="ARBA00023222"/>
    </source>
</evidence>
<dbReference type="Proteomes" id="UP000240009">
    <property type="component" value="Unassembled WGS sequence"/>
</dbReference>
<keyword evidence="11" id="KW-0057">Aromatic amino acid biosynthesis</keyword>
<evidence type="ECO:0000256" key="1">
    <source>
        <dbReference type="ARBA" id="ARBA00000824"/>
    </source>
</evidence>
<proteinExistence type="predicted"/>
<dbReference type="UniPathway" id="UPA00121">
    <property type="reaction ID" value="UER00345"/>
</dbReference>
<keyword evidence="15" id="KW-0511">Multifunctional enzyme</keyword>
<feature type="site" description="Essential for prephenate dehydratase activity" evidence="19">
    <location>
        <position position="260"/>
    </location>
</feature>
<dbReference type="Gene3D" id="1.20.59.10">
    <property type="entry name" value="Chorismate mutase"/>
    <property type="match status" value="1"/>
</dbReference>
<feature type="domain" description="ACT" evidence="21">
    <location>
        <begin position="279"/>
        <end position="356"/>
    </location>
</feature>
<dbReference type="Pfam" id="PF01817">
    <property type="entry name" value="CM_2"/>
    <property type="match status" value="1"/>
</dbReference>
<comment type="caution">
    <text evidence="22">The sequence shown here is derived from an EMBL/GenBank/DDBJ whole genome shotgun (WGS) entry which is preliminary data.</text>
</comment>
<evidence type="ECO:0000259" key="21">
    <source>
        <dbReference type="PROSITE" id="PS51671"/>
    </source>
</evidence>
<comment type="catalytic activity">
    <reaction evidence="18">
        <text>prephenate + H(+) = 3-phenylpyruvate + CO2 + H2O</text>
        <dbReference type="Rhea" id="RHEA:21648"/>
        <dbReference type="ChEBI" id="CHEBI:15377"/>
        <dbReference type="ChEBI" id="CHEBI:15378"/>
        <dbReference type="ChEBI" id="CHEBI:16526"/>
        <dbReference type="ChEBI" id="CHEBI:18005"/>
        <dbReference type="ChEBI" id="CHEBI:29934"/>
        <dbReference type="EC" id="4.2.1.51"/>
    </reaction>
</comment>
<dbReference type="OrthoDB" id="9802281at2"/>
<evidence type="ECO:0000256" key="10">
    <source>
        <dbReference type="ARBA" id="ARBA00022605"/>
    </source>
</evidence>
<dbReference type="PROSITE" id="PS51671">
    <property type="entry name" value="ACT"/>
    <property type="match status" value="1"/>
</dbReference>
<evidence type="ECO:0000256" key="2">
    <source>
        <dbReference type="ARBA" id="ARBA00002364"/>
    </source>
</evidence>
<evidence type="ECO:0000256" key="9">
    <source>
        <dbReference type="ARBA" id="ARBA00022490"/>
    </source>
</evidence>
<evidence type="ECO:0000256" key="11">
    <source>
        <dbReference type="ARBA" id="ARBA00023141"/>
    </source>
</evidence>
<dbReference type="FunFam" id="3.40.190.10:FF:000034">
    <property type="entry name" value="Chorismate mutase/prephenate dehydratase"/>
    <property type="match status" value="1"/>
</dbReference>
<evidence type="ECO:0000256" key="7">
    <source>
        <dbReference type="ARBA" id="ARBA00013147"/>
    </source>
</evidence>
<keyword evidence="14" id="KW-0456">Lyase</keyword>
<evidence type="ECO:0000256" key="18">
    <source>
        <dbReference type="ARBA" id="ARBA00047848"/>
    </source>
</evidence>
<sequence length="362" mass="40113">MAKTPRKTSSIDLQKSLAKMDQQILELLAKRVDACQKLVQAEPGKTIEQQLSSEETELQKLLKSNKTSLSSEAVSPVLQEVLSLCRSASRRLRIAYLGPQYSYSHQAAVEKFGANADYSPVATIATVFEEILRNQADFGLVPVENSNDGRVTDTLDMFAKHPAKICGEVKLHIHHQLLAKCKREDIKEVFSKPQALSQCRNWLAKHLPAARPIEMTSTAAAAQLAAQKEGAAAIASRAAGINYNLETIASNIEDNPNNITRFAVISHEMGPKTGNDKTALLFQTEHKPGALADAMNIFKKNRLNLTWIESFPVANSPEEYLFFVEMEGHCSELKIRRTVSSLEKKALRLEILGSYQKTEPVN</sequence>
<dbReference type="EC" id="4.2.1.51" evidence="7"/>
<dbReference type="InterPro" id="IPR001086">
    <property type="entry name" value="Preph_deHydtase"/>
</dbReference>
<dbReference type="AlphaFoldDB" id="A0A2S8F5P2"/>
<dbReference type="InterPro" id="IPR002701">
    <property type="entry name" value="CM_II_prokaryot"/>
</dbReference>
<dbReference type="GO" id="GO:0004106">
    <property type="term" value="F:chorismate mutase activity"/>
    <property type="evidence" value="ECO:0007669"/>
    <property type="project" value="UniProtKB-EC"/>
</dbReference>
<evidence type="ECO:0000256" key="14">
    <source>
        <dbReference type="ARBA" id="ARBA00023239"/>
    </source>
</evidence>
<dbReference type="PROSITE" id="PS51171">
    <property type="entry name" value="PREPHENATE_DEHYDR_3"/>
    <property type="match status" value="1"/>
</dbReference>
<dbReference type="SUPFAM" id="SSF55021">
    <property type="entry name" value="ACT-like"/>
    <property type="match status" value="1"/>
</dbReference>
<comment type="pathway">
    <text evidence="4">Amino-acid biosynthesis; L-phenylalanine biosynthesis; phenylpyruvate from prephenate: step 1/1.</text>
</comment>
<dbReference type="InterPro" id="IPR002912">
    <property type="entry name" value="ACT_dom"/>
</dbReference>
<feature type="domain" description="Prephenate dehydratase" evidence="20">
    <location>
        <begin position="93"/>
        <end position="267"/>
    </location>
</feature>
<evidence type="ECO:0000256" key="15">
    <source>
        <dbReference type="ARBA" id="ARBA00023268"/>
    </source>
</evidence>
<organism evidence="22 23">
    <name type="scientific">Blastopirellula marina</name>
    <dbReference type="NCBI Taxonomy" id="124"/>
    <lineage>
        <taxon>Bacteria</taxon>
        <taxon>Pseudomonadati</taxon>
        <taxon>Planctomycetota</taxon>
        <taxon>Planctomycetia</taxon>
        <taxon>Pirellulales</taxon>
        <taxon>Pirellulaceae</taxon>
        <taxon>Blastopirellula</taxon>
    </lineage>
</organism>
<dbReference type="EC" id="5.4.99.5" evidence="6"/>
<evidence type="ECO:0000256" key="16">
    <source>
        <dbReference type="ARBA" id="ARBA00031175"/>
    </source>
</evidence>